<organism evidence="2 3">
    <name type="scientific">Phyllobacterium myrsinacearum</name>
    <dbReference type="NCBI Taxonomy" id="28101"/>
    <lineage>
        <taxon>Bacteria</taxon>
        <taxon>Pseudomonadati</taxon>
        <taxon>Pseudomonadota</taxon>
        <taxon>Alphaproteobacteria</taxon>
        <taxon>Hyphomicrobiales</taxon>
        <taxon>Phyllobacteriaceae</taxon>
        <taxon>Phyllobacterium</taxon>
    </lineage>
</organism>
<dbReference type="NCBIfam" id="TIGR03865">
    <property type="entry name" value="PQQ_CXXCW"/>
    <property type="match status" value="1"/>
</dbReference>
<feature type="domain" description="Rhodanese" evidence="1">
    <location>
        <begin position="134"/>
        <end position="189"/>
    </location>
</feature>
<dbReference type="InterPro" id="IPR022376">
    <property type="entry name" value="PQQ_CXXCW"/>
</dbReference>
<dbReference type="InterPro" id="IPR001763">
    <property type="entry name" value="Rhodanese-like_dom"/>
</dbReference>
<evidence type="ECO:0000313" key="3">
    <source>
        <dbReference type="Proteomes" id="UP000549052"/>
    </source>
</evidence>
<accession>A0A839EYG0</accession>
<dbReference type="Gene3D" id="3.40.250.10">
    <property type="entry name" value="Rhodanese-like domain"/>
    <property type="match status" value="1"/>
</dbReference>
<dbReference type="InterPro" id="IPR036873">
    <property type="entry name" value="Rhodanese-like_dom_sf"/>
</dbReference>
<protein>
    <submittedName>
        <fullName evidence="2">PQQ-dependent catabolism-associated CXXCW motif protein</fullName>
    </submittedName>
</protein>
<proteinExistence type="predicted"/>
<dbReference type="CDD" id="cd00158">
    <property type="entry name" value="RHOD"/>
    <property type="match status" value="1"/>
</dbReference>
<name>A0A839EYG0_9HYPH</name>
<gene>
    <name evidence="2" type="ORF">FHW16_005168</name>
</gene>
<dbReference type="PROSITE" id="PS50206">
    <property type="entry name" value="RHODANESE_3"/>
    <property type="match status" value="1"/>
</dbReference>
<evidence type="ECO:0000313" key="2">
    <source>
        <dbReference type="EMBL" id="MBA8881427.1"/>
    </source>
</evidence>
<dbReference type="Proteomes" id="UP000549052">
    <property type="component" value="Unassembled WGS sequence"/>
</dbReference>
<dbReference type="RefSeq" id="WP_432652085.1">
    <property type="nucleotide sequence ID" value="NZ_JACGXN010000014.1"/>
</dbReference>
<dbReference type="EMBL" id="JACGXN010000014">
    <property type="protein sequence ID" value="MBA8881427.1"/>
    <property type="molecule type" value="Genomic_DNA"/>
</dbReference>
<sequence>MTSRSRNSRSGNAAPIYLAAVVFLMSTGVNLAGEKDNVPEPEEYRTNTYRAPVPATLKGAKVVTTDEVIALWEDKSTVFVDVLPHDPKPANLPAGTVWRDKVREDIPGSIWLANVGYGILNKETEAYFRKGLESRLGSDKNRRVLFYCMENCWMSWNAAKRAIEWGYRSVFWYPLGTDGWIAAGRATQKNEPINFNLAP</sequence>
<keyword evidence="3" id="KW-1185">Reference proteome</keyword>
<dbReference type="Pfam" id="PF00581">
    <property type="entry name" value="Rhodanese"/>
    <property type="match status" value="1"/>
</dbReference>
<reference evidence="2 3" key="1">
    <citation type="submission" date="2020-07" db="EMBL/GenBank/DDBJ databases">
        <title>Genomic Encyclopedia of Type Strains, Phase IV (KMG-V): Genome sequencing to study the core and pangenomes of soil and plant-associated prokaryotes.</title>
        <authorList>
            <person name="Whitman W."/>
        </authorList>
    </citation>
    <scope>NUCLEOTIDE SEQUENCE [LARGE SCALE GENOMIC DNA]</scope>
    <source>
        <strain evidence="2 3">AN3</strain>
    </source>
</reference>
<dbReference type="AlphaFoldDB" id="A0A839EYG0"/>
<evidence type="ECO:0000259" key="1">
    <source>
        <dbReference type="PROSITE" id="PS50206"/>
    </source>
</evidence>
<dbReference type="SUPFAM" id="SSF52821">
    <property type="entry name" value="Rhodanese/Cell cycle control phosphatase"/>
    <property type="match status" value="1"/>
</dbReference>
<comment type="caution">
    <text evidence="2">The sequence shown here is derived from an EMBL/GenBank/DDBJ whole genome shotgun (WGS) entry which is preliminary data.</text>
</comment>